<dbReference type="PROSITE" id="PS50283">
    <property type="entry name" value="NA_SOLUT_SYMP_3"/>
    <property type="match status" value="1"/>
</dbReference>
<comment type="caution">
    <text evidence="9">The sequence shown here is derived from an EMBL/GenBank/DDBJ whole genome shotgun (WGS) entry which is preliminary data.</text>
</comment>
<reference evidence="9 10" key="1">
    <citation type="submission" date="2018-05" db="EMBL/GenBank/DDBJ databases">
        <title>Genome sequencing and assembly of the regulated plant pathogen Lachnellula willkommii and related sister species for the development of diagnostic species identification markers.</title>
        <authorList>
            <person name="Giroux E."/>
            <person name="Bilodeau G."/>
        </authorList>
    </citation>
    <scope>NUCLEOTIDE SEQUENCE [LARGE SCALE GENOMIC DNA]</scope>
    <source>
        <strain evidence="9 10">CBS 172.35</strain>
    </source>
</reference>
<evidence type="ECO:0000256" key="8">
    <source>
        <dbReference type="SAM" id="Phobius"/>
    </source>
</evidence>
<dbReference type="AlphaFoldDB" id="A0A559M8W1"/>
<dbReference type="Proteomes" id="UP000315522">
    <property type="component" value="Unassembled WGS sequence"/>
</dbReference>
<evidence type="ECO:0000256" key="6">
    <source>
        <dbReference type="ARBA" id="ARBA00023136"/>
    </source>
</evidence>
<accession>A0A559M8W1</accession>
<evidence type="ECO:0000256" key="7">
    <source>
        <dbReference type="RuleBase" id="RU362091"/>
    </source>
</evidence>
<keyword evidence="6 8" id="KW-0472">Membrane</keyword>
<evidence type="ECO:0000256" key="2">
    <source>
        <dbReference type="ARBA" id="ARBA00006434"/>
    </source>
</evidence>
<protein>
    <submittedName>
        <fullName evidence="9">Putative urea active transporter</fullName>
    </submittedName>
</protein>
<keyword evidence="4 8" id="KW-0812">Transmembrane</keyword>
<name>A0A559M8W1_9HELO</name>
<evidence type="ECO:0000256" key="4">
    <source>
        <dbReference type="ARBA" id="ARBA00022692"/>
    </source>
</evidence>
<comment type="similarity">
    <text evidence="2 7">Belongs to the sodium:solute symporter (SSF) (TC 2.A.21) family.</text>
</comment>
<organism evidence="9 10">
    <name type="scientific">Lachnellula willkommii</name>
    <dbReference type="NCBI Taxonomy" id="215461"/>
    <lineage>
        <taxon>Eukaryota</taxon>
        <taxon>Fungi</taxon>
        <taxon>Dikarya</taxon>
        <taxon>Ascomycota</taxon>
        <taxon>Pezizomycotina</taxon>
        <taxon>Leotiomycetes</taxon>
        <taxon>Helotiales</taxon>
        <taxon>Lachnaceae</taxon>
        <taxon>Lachnellula</taxon>
    </lineage>
</organism>
<dbReference type="PANTHER" id="PTHR46154">
    <property type="match status" value="1"/>
</dbReference>
<proteinExistence type="inferred from homology"/>
<feature type="transmembrane region" description="Helical" evidence="8">
    <location>
        <begin position="497"/>
        <end position="518"/>
    </location>
</feature>
<feature type="transmembrane region" description="Helical" evidence="8">
    <location>
        <begin position="431"/>
        <end position="451"/>
    </location>
</feature>
<dbReference type="InterPro" id="IPR038377">
    <property type="entry name" value="Na/Glc_symporter_sf"/>
</dbReference>
<sequence length="681" mass="73680">MSTVQFFPIFNQGVGYGLVVGMGGFFALLMTATSFALKRYFSEVQDSEMYLTAKRSIKAGLIASSVVSSWTLSATLLTSTTFGYSYGVAAAFWYGAGCSVPILTFAVLAIELKRKAPNAHTFLELVRHRYGASGHIVLSVYSLIYQIFIAVNLLVGGADLFNLVTGMHKVAVCFLFPIGVCIYTYFGGIKATFLTEWVHTVIIFVIMLASMFTMYSTSDAVGSSGRMYDLLKAAAEIRPVAGNAGGELLTMKSVQGGMVGLIFLGGGFSATVDSQLFQKAIAADPKSTVRGYLLGSLCWFSLPFCFSTTFGLGAAALEHTKYWPTYPDPMSAADINNALTMPYVAYVILGKGGVIAVLIMVFQAITSALSSEVVAVSSLISYDFYRSYINPQATGKQLLRVSHLAVAGFGLMVASIAVGLCYAGFSVSFIVTAIGILIDGAVIPSACTLFWRKQSKAAVTLVPIISSLASISTWIAVAYHRNGAVTLATLSDFIPTVAGNMLALTAPIVLTPLITYISSENYDFERFKDLQQVDDRDFDAANGINDTKTVGEKTREEVAAIEQNSAELLKARNWAIGAALFVMISLTILWPIPMYATGYIFSQKFFTGWIVVMFIWAFFGAITITGLPLWESRVDIEIFFRSIWKELFGRGEVRQVSEEAVVIAVEKGVIGDSKEKALSDV</sequence>
<feature type="transmembrane region" description="Helical" evidence="8">
    <location>
        <begin position="574"/>
        <end position="593"/>
    </location>
</feature>
<feature type="transmembrane region" description="Helical" evidence="8">
    <location>
        <begin position="605"/>
        <end position="630"/>
    </location>
</feature>
<feature type="transmembrane region" description="Helical" evidence="8">
    <location>
        <begin position="404"/>
        <end position="425"/>
    </location>
</feature>
<feature type="transmembrane region" description="Helical" evidence="8">
    <location>
        <begin position="57"/>
        <end position="79"/>
    </location>
</feature>
<dbReference type="GO" id="GO:0005886">
    <property type="term" value="C:plasma membrane"/>
    <property type="evidence" value="ECO:0007669"/>
    <property type="project" value="TreeGrafter"/>
</dbReference>
<dbReference type="Gene3D" id="1.20.1730.10">
    <property type="entry name" value="Sodium/glucose cotransporter"/>
    <property type="match status" value="1"/>
</dbReference>
<dbReference type="GO" id="GO:0015606">
    <property type="term" value="F:spermidine transmembrane transporter activity"/>
    <property type="evidence" value="ECO:0007669"/>
    <property type="project" value="TreeGrafter"/>
</dbReference>
<keyword evidence="3" id="KW-0813">Transport</keyword>
<feature type="transmembrane region" description="Helical" evidence="8">
    <location>
        <begin position="458"/>
        <end position="477"/>
    </location>
</feature>
<dbReference type="CDD" id="cd11476">
    <property type="entry name" value="SLC5sbd_DUR3"/>
    <property type="match status" value="1"/>
</dbReference>
<dbReference type="InterPro" id="IPR031155">
    <property type="entry name" value="DUR"/>
</dbReference>
<feature type="transmembrane region" description="Helical" evidence="8">
    <location>
        <begin position="292"/>
        <end position="317"/>
    </location>
</feature>
<keyword evidence="10" id="KW-1185">Reference proteome</keyword>
<evidence type="ECO:0000256" key="3">
    <source>
        <dbReference type="ARBA" id="ARBA00022448"/>
    </source>
</evidence>
<evidence type="ECO:0000313" key="10">
    <source>
        <dbReference type="Proteomes" id="UP000315522"/>
    </source>
</evidence>
<dbReference type="GO" id="GO:0015204">
    <property type="term" value="F:urea transmembrane transporter activity"/>
    <property type="evidence" value="ECO:0007669"/>
    <property type="project" value="InterPro"/>
</dbReference>
<dbReference type="PANTHER" id="PTHR46154:SF4">
    <property type="entry name" value="UREA ACTIVE TRANSPORTER"/>
    <property type="match status" value="1"/>
</dbReference>
<feature type="transmembrane region" description="Helical" evidence="8">
    <location>
        <begin position="91"/>
        <end position="110"/>
    </location>
</feature>
<feature type="transmembrane region" description="Helical" evidence="8">
    <location>
        <begin position="14"/>
        <end position="37"/>
    </location>
</feature>
<feature type="transmembrane region" description="Helical" evidence="8">
    <location>
        <begin position="254"/>
        <end position="272"/>
    </location>
</feature>
<evidence type="ECO:0000256" key="1">
    <source>
        <dbReference type="ARBA" id="ARBA00004141"/>
    </source>
</evidence>
<dbReference type="EMBL" id="QGML01001269">
    <property type="protein sequence ID" value="TVY89399.1"/>
    <property type="molecule type" value="Genomic_DNA"/>
</dbReference>
<feature type="transmembrane region" description="Helical" evidence="8">
    <location>
        <begin position="343"/>
        <end position="362"/>
    </location>
</feature>
<dbReference type="GO" id="GO:0015489">
    <property type="term" value="F:putrescine transmembrane transporter activity"/>
    <property type="evidence" value="ECO:0007669"/>
    <property type="project" value="TreeGrafter"/>
</dbReference>
<evidence type="ECO:0000313" key="9">
    <source>
        <dbReference type="EMBL" id="TVY89399.1"/>
    </source>
</evidence>
<gene>
    <name evidence="9" type="primary">dur3-1_0</name>
    <name evidence="9" type="ORF">LAWI1_G002108</name>
</gene>
<keyword evidence="5 8" id="KW-1133">Transmembrane helix</keyword>
<feature type="transmembrane region" description="Helical" evidence="8">
    <location>
        <begin position="167"/>
        <end position="186"/>
    </location>
</feature>
<evidence type="ECO:0000256" key="5">
    <source>
        <dbReference type="ARBA" id="ARBA00022989"/>
    </source>
</evidence>
<feature type="transmembrane region" description="Helical" evidence="8">
    <location>
        <begin position="130"/>
        <end position="155"/>
    </location>
</feature>
<dbReference type="InterPro" id="IPR001734">
    <property type="entry name" value="Na/solute_symporter"/>
</dbReference>
<comment type="subcellular location">
    <subcellularLocation>
        <location evidence="1">Membrane</location>
        <topology evidence="1">Multi-pass membrane protein</topology>
    </subcellularLocation>
</comment>
<dbReference type="Pfam" id="PF00474">
    <property type="entry name" value="SSF"/>
    <property type="match status" value="1"/>
</dbReference>
<feature type="transmembrane region" description="Helical" evidence="8">
    <location>
        <begin position="198"/>
        <end position="217"/>
    </location>
</feature>